<evidence type="ECO:0008006" key="4">
    <source>
        <dbReference type="Google" id="ProtNLM"/>
    </source>
</evidence>
<evidence type="ECO:0000313" key="3">
    <source>
        <dbReference type="Proteomes" id="UP000076268"/>
    </source>
</evidence>
<dbReference type="STRING" id="1794912.AXX12_09080"/>
<feature type="transmembrane region" description="Helical" evidence="1">
    <location>
        <begin position="223"/>
        <end position="246"/>
    </location>
</feature>
<dbReference type="Proteomes" id="UP000076268">
    <property type="component" value="Unassembled WGS sequence"/>
</dbReference>
<protein>
    <recommendedName>
        <fullName evidence="4">Nucleoside transporter/FeoB GTPase Gate domain-containing protein</fullName>
    </recommendedName>
</protein>
<feature type="transmembrane region" description="Helical" evidence="1">
    <location>
        <begin position="266"/>
        <end position="284"/>
    </location>
</feature>
<evidence type="ECO:0000313" key="2">
    <source>
        <dbReference type="EMBL" id="KYZ76572.1"/>
    </source>
</evidence>
<keyword evidence="1" id="KW-1133">Transmembrane helix</keyword>
<feature type="transmembrane region" description="Helical" evidence="1">
    <location>
        <begin position="296"/>
        <end position="319"/>
    </location>
</feature>
<accession>A0A154BRJ1</accession>
<reference evidence="2 3" key="1">
    <citation type="submission" date="2016-02" db="EMBL/GenBank/DDBJ databases">
        <title>Anaerosporomusa subterraneum gen. nov., sp. nov., a spore-forming obligate anaerobe isolated from saprolite.</title>
        <authorList>
            <person name="Choi J.K."/>
            <person name="Shah M."/>
            <person name="Yee N."/>
        </authorList>
    </citation>
    <scope>NUCLEOTIDE SEQUENCE [LARGE SCALE GENOMIC DNA]</scope>
    <source>
        <strain evidence="2 3">RU4</strain>
    </source>
</reference>
<organism evidence="2 3">
    <name type="scientific">Anaerosporomusa subterranea</name>
    <dbReference type="NCBI Taxonomy" id="1794912"/>
    <lineage>
        <taxon>Bacteria</taxon>
        <taxon>Bacillati</taxon>
        <taxon>Bacillota</taxon>
        <taxon>Negativicutes</taxon>
        <taxon>Acetonemataceae</taxon>
        <taxon>Anaerosporomusa</taxon>
    </lineage>
</organism>
<evidence type="ECO:0000256" key="1">
    <source>
        <dbReference type="SAM" id="Phobius"/>
    </source>
</evidence>
<dbReference type="AlphaFoldDB" id="A0A154BRJ1"/>
<dbReference type="EMBL" id="LSGP01000017">
    <property type="protein sequence ID" value="KYZ76572.1"/>
    <property type="molecule type" value="Genomic_DNA"/>
</dbReference>
<keyword evidence="1" id="KW-0812">Transmembrane</keyword>
<dbReference type="OrthoDB" id="2676906at2"/>
<gene>
    <name evidence="2" type="ORF">AXX12_09080</name>
</gene>
<keyword evidence="3" id="KW-1185">Reference proteome</keyword>
<sequence>MALDTSQGTAKRKVTNIEYLGFLMVFLAILALIYPQPVAGAFTAAASKVKSIAFDAFLMNVGWAIVCGVIMGRLIERAGFTDALVRIFIPITKRIGINPAVILPSLYHIIGDINAAGRIAGPSVKKAGATKDEQKIAIATMVQSQQSFSTFMLGLVSLTLAKVNPLPIILLTIFLPLIIVPLLLKTTLWRDTKAVSLDELPKFTPDTPLLAVLFGAAREGAEVLFLIVIPAAAAVFSIIGALEYAGIWQVVQTGLSGVLSALSIDVQTGIVSVLAAPTLAMAMLTKTAATMNPKLVVGSFVIAASGFPLGVVFGQIPMIWKGVSDLTETEIVKAAVLGIGMRIITAWLVAEFITPFVMM</sequence>
<keyword evidence="1" id="KW-0472">Membrane</keyword>
<feature type="transmembrane region" description="Helical" evidence="1">
    <location>
        <begin position="20"/>
        <end position="45"/>
    </location>
</feature>
<dbReference type="RefSeq" id="WP_066242272.1">
    <property type="nucleotide sequence ID" value="NZ_LSGP01000017.1"/>
</dbReference>
<feature type="transmembrane region" description="Helical" evidence="1">
    <location>
        <begin position="331"/>
        <end position="350"/>
    </location>
</feature>
<proteinExistence type="predicted"/>
<comment type="caution">
    <text evidence="2">The sequence shown here is derived from an EMBL/GenBank/DDBJ whole genome shotgun (WGS) entry which is preliminary data.</text>
</comment>
<name>A0A154BRJ1_ANASB</name>
<feature type="transmembrane region" description="Helical" evidence="1">
    <location>
        <begin position="57"/>
        <end position="75"/>
    </location>
</feature>
<feature type="transmembrane region" description="Helical" evidence="1">
    <location>
        <begin position="166"/>
        <end position="184"/>
    </location>
</feature>